<protein>
    <submittedName>
        <fullName evidence="1">Uncharacterized protein</fullName>
    </submittedName>
</protein>
<evidence type="ECO:0000313" key="2">
    <source>
        <dbReference type="Proteomes" id="UP000291020"/>
    </source>
</evidence>
<accession>A0A452I9U4</accession>
<dbReference type="Proteomes" id="UP000291020">
    <property type="component" value="Unassembled WGS sequence"/>
</dbReference>
<keyword evidence="2" id="KW-1185">Reference proteome</keyword>
<name>A0A452I9U4_9SAUR</name>
<dbReference type="AlphaFoldDB" id="A0A452I9U4"/>
<reference evidence="1" key="2">
    <citation type="submission" date="2025-08" db="UniProtKB">
        <authorList>
            <consortium name="Ensembl"/>
        </authorList>
    </citation>
    <scope>IDENTIFICATION</scope>
</reference>
<dbReference type="Ensembl" id="ENSGAGT00000027834.1">
    <property type="protein sequence ID" value="ENSGAGP00000024458.1"/>
    <property type="gene ID" value="ENSGAGG00000017868.1"/>
</dbReference>
<organism evidence="1 2">
    <name type="scientific">Gopherus agassizii</name>
    <name type="common">Agassiz's desert tortoise</name>
    <dbReference type="NCBI Taxonomy" id="38772"/>
    <lineage>
        <taxon>Eukaryota</taxon>
        <taxon>Metazoa</taxon>
        <taxon>Chordata</taxon>
        <taxon>Craniata</taxon>
        <taxon>Vertebrata</taxon>
        <taxon>Euteleostomi</taxon>
        <taxon>Archelosauria</taxon>
        <taxon>Testudinata</taxon>
        <taxon>Testudines</taxon>
        <taxon>Cryptodira</taxon>
        <taxon>Durocryptodira</taxon>
        <taxon>Testudinoidea</taxon>
        <taxon>Testudinidae</taxon>
        <taxon>Gopherus</taxon>
    </lineage>
</organism>
<sequence length="95" mass="10638">ILCCAMWISSPQQISQLSCRIPISASPQSPLSHCIPVYQSPTRSRLCPHSTTFTLSYPSHWKELVSVLSFSSTWPSYMGKAAHHPCLVCSWQEES</sequence>
<proteinExistence type="predicted"/>
<reference evidence="2" key="1">
    <citation type="journal article" date="2017" name="PLoS ONE">
        <title>The Agassiz's desert tortoise genome provides a resource for the conservation of a threatened species.</title>
        <authorList>
            <person name="Tollis M."/>
            <person name="DeNardo D.F."/>
            <person name="Cornelius J.A."/>
            <person name="Dolby G.A."/>
            <person name="Edwards T."/>
            <person name="Henen B.T."/>
            <person name="Karl A.E."/>
            <person name="Murphy R.W."/>
            <person name="Kusumi K."/>
        </authorList>
    </citation>
    <scope>NUCLEOTIDE SEQUENCE [LARGE SCALE GENOMIC DNA]</scope>
</reference>
<evidence type="ECO:0000313" key="1">
    <source>
        <dbReference type="Ensembl" id="ENSGAGP00000024458.1"/>
    </source>
</evidence>
<reference evidence="1" key="3">
    <citation type="submission" date="2025-09" db="UniProtKB">
        <authorList>
            <consortium name="Ensembl"/>
        </authorList>
    </citation>
    <scope>IDENTIFICATION</scope>
</reference>